<organism evidence="1 2">
    <name type="scientific">Penaeus vannamei</name>
    <name type="common">Whiteleg shrimp</name>
    <name type="synonym">Litopenaeus vannamei</name>
    <dbReference type="NCBI Taxonomy" id="6689"/>
    <lineage>
        <taxon>Eukaryota</taxon>
        <taxon>Metazoa</taxon>
        <taxon>Ecdysozoa</taxon>
        <taxon>Arthropoda</taxon>
        <taxon>Crustacea</taxon>
        <taxon>Multicrustacea</taxon>
        <taxon>Malacostraca</taxon>
        <taxon>Eumalacostraca</taxon>
        <taxon>Eucarida</taxon>
        <taxon>Decapoda</taxon>
        <taxon>Dendrobranchiata</taxon>
        <taxon>Penaeoidea</taxon>
        <taxon>Penaeidae</taxon>
        <taxon>Penaeus</taxon>
    </lineage>
</organism>
<name>A0A3R7LTJ2_PENVA</name>
<dbReference type="Proteomes" id="UP000283509">
    <property type="component" value="Unassembled WGS sequence"/>
</dbReference>
<dbReference type="AlphaFoldDB" id="A0A3R7LTJ2"/>
<evidence type="ECO:0000313" key="2">
    <source>
        <dbReference type="Proteomes" id="UP000283509"/>
    </source>
</evidence>
<dbReference type="EMBL" id="QCYY01003346">
    <property type="protein sequence ID" value="ROT64000.1"/>
    <property type="molecule type" value="Genomic_DNA"/>
</dbReference>
<accession>A0A3R7LTJ2</accession>
<comment type="caution">
    <text evidence="1">The sequence shown here is derived from an EMBL/GenBank/DDBJ whole genome shotgun (WGS) entry which is preliminary data.</text>
</comment>
<sequence length="1092" mass="118620">MCNLRGAPRPASASPWVNSCPSSPFSSSLSPSGTPFLPLALLSPSGTPFLPLALPFSLGTPFLPLALLLPSGIPFSLWALPFSLWHSLSPSGTPSLPLACPSSLPLLWHSLPLPLALPFSLWHSLSPLASFSLPFSLWPLPFLPLALPFSSSLDSLSFPLAPFPSSFTSGTPLSPSGTPFLPSGTPSPSGTPYSSPRPLPFFLCETPLLPLALPFSLWHSLSPSGLTPFLPLALPFSLWHSPSPSGTPFLPLALPSPLALFSALPSPSGTPFLLWHSLSPATSGTPFSLCTPFLPSGIPFSPSGHSLSPSGTPFLPLALPFSPLRHSPFHLPSGHSTTFLPSGTPFLPLRTPFLPLHPPFISLLALAFLPLGTHFSLLAFPFLHLGRLPFFPLALLSPSSATPFLPLRTPFLSNGGTPFSLGTPFSPVWHSLFFPLALPSSPLGFPFSLCRTPFLSLGTALSPSGPTPLFLPPGTPFLPLHSLFSASRHSFLLPSYSPSLLAVLLSPRFYLPSCLLLHCPSTPLTTGFLFSHASNPPFRSPFRTTLFLPLFYRFLSLLASISFRLFLHSLLTPFSTVPRLLDLLLSLFPSSSSQSNHPSNLSSTFLLNSSLLYLQPLFSSRALPVDPSSTVFPLPRLVLSNLPLRASPLAHSALLPLFYRSLFLLPLAYSEHSNPFCLPPDTQPVSFYPLFYRSFLLRTYAASGLPLRHPLSFILALPFYPPIHLAFLSSPSLLSPFRLFFLPYPFYPSSTYDPLLLAFYLPFPSLPPSTPFLHTLLPRVQYLFLYSSISPSSPSSNSTPSFTSALSYFSSNSPSTPSLLYTHSLLTPLLSSTSPRFYLPSVSSSTPFYPISTSLSTPSTPLLPSLYLFSSIYTPFRLFPLPPFHPSSTHSLLPLFYRSSSPRFYLPSVSSSTPFYLPSVSSSTPLLTLPLLYRPLFSSLFYLLPLGLSPFSNPSSTSLPLPLSSISFPSLPFSLLPLFYRPSTPLFYLPCLSPSPLRLVHTSSSRASRLHSSVLRYALHALASDSRRDRCQLTGTLPPPTLPSQPQSKIPRLPSPPFFPILMPQGNKTHINSRRLNEPCIPHGWTVPNSTP</sequence>
<protein>
    <submittedName>
        <fullName evidence="1">Uncharacterized protein</fullName>
    </submittedName>
</protein>
<evidence type="ECO:0000313" key="1">
    <source>
        <dbReference type="EMBL" id="ROT64000.1"/>
    </source>
</evidence>
<reference evidence="1 2" key="1">
    <citation type="submission" date="2018-04" db="EMBL/GenBank/DDBJ databases">
        <authorList>
            <person name="Zhang X."/>
            <person name="Yuan J."/>
            <person name="Li F."/>
            <person name="Xiang J."/>
        </authorList>
    </citation>
    <scope>NUCLEOTIDE SEQUENCE [LARGE SCALE GENOMIC DNA]</scope>
    <source>
        <tissue evidence="1">Muscle</tissue>
    </source>
</reference>
<proteinExistence type="predicted"/>
<keyword evidence="2" id="KW-1185">Reference proteome</keyword>
<gene>
    <name evidence="1" type="ORF">C7M84_018089</name>
</gene>
<reference evidence="1 2" key="2">
    <citation type="submission" date="2019-01" db="EMBL/GenBank/DDBJ databases">
        <title>The decoding of complex shrimp genome reveals the adaptation for benthos swimmer, frequently molting mechanism and breeding impact on genome.</title>
        <authorList>
            <person name="Sun Y."/>
            <person name="Gao Y."/>
            <person name="Yu Y."/>
        </authorList>
    </citation>
    <scope>NUCLEOTIDE SEQUENCE [LARGE SCALE GENOMIC DNA]</scope>
    <source>
        <tissue evidence="1">Muscle</tissue>
    </source>
</reference>